<dbReference type="Proteomes" id="UP000075884">
    <property type="component" value="Unassembled WGS sequence"/>
</dbReference>
<dbReference type="VEuPathDB" id="VectorBase:ADIR006073"/>
<evidence type="ECO:0000313" key="2">
    <source>
        <dbReference type="Proteomes" id="UP000075884"/>
    </source>
</evidence>
<evidence type="ECO:0000313" key="1">
    <source>
        <dbReference type="EnsemblMetazoa" id="ADIR006073-PA"/>
    </source>
</evidence>
<proteinExistence type="predicted"/>
<dbReference type="AlphaFoldDB" id="A0A182NEK8"/>
<organism evidence="1 2">
    <name type="scientific">Anopheles dirus</name>
    <dbReference type="NCBI Taxonomy" id="7168"/>
    <lineage>
        <taxon>Eukaryota</taxon>
        <taxon>Metazoa</taxon>
        <taxon>Ecdysozoa</taxon>
        <taxon>Arthropoda</taxon>
        <taxon>Hexapoda</taxon>
        <taxon>Insecta</taxon>
        <taxon>Pterygota</taxon>
        <taxon>Neoptera</taxon>
        <taxon>Endopterygota</taxon>
        <taxon>Diptera</taxon>
        <taxon>Nematocera</taxon>
        <taxon>Culicoidea</taxon>
        <taxon>Culicidae</taxon>
        <taxon>Anophelinae</taxon>
        <taxon>Anopheles</taxon>
    </lineage>
</organism>
<reference evidence="2" key="1">
    <citation type="submission" date="2013-03" db="EMBL/GenBank/DDBJ databases">
        <title>The Genome Sequence of Anopheles dirus WRAIR2.</title>
        <authorList>
            <consortium name="The Broad Institute Genomics Platform"/>
            <person name="Neafsey D.E."/>
            <person name="Walton C."/>
            <person name="Walker B."/>
            <person name="Young S.K."/>
            <person name="Zeng Q."/>
            <person name="Gargeya S."/>
            <person name="Fitzgerald M."/>
            <person name="Haas B."/>
            <person name="Abouelleil A."/>
            <person name="Allen A.W."/>
            <person name="Alvarado L."/>
            <person name="Arachchi H.M."/>
            <person name="Berlin A.M."/>
            <person name="Chapman S.B."/>
            <person name="Gainer-Dewar J."/>
            <person name="Goldberg J."/>
            <person name="Griggs A."/>
            <person name="Gujja S."/>
            <person name="Hansen M."/>
            <person name="Howarth C."/>
            <person name="Imamovic A."/>
            <person name="Ireland A."/>
            <person name="Larimer J."/>
            <person name="McCowan C."/>
            <person name="Murphy C."/>
            <person name="Pearson M."/>
            <person name="Poon T.W."/>
            <person name="Priest M."/>
            <person name="Roberts A."/>
            <person name="Saif S."/>
            <person name="Shea T."/>
            <person name="Sisk P."/>
            <person name="Sykes S."/>
            <person name="Wortman J."/>
            <person name="Nusbaum C."/>
            <person name="Birren B."/>
        </authorList>
    </citation>
    <scope>NUCLEOTIDE SEQUENCE [LARGE SCALE GENOMIC DNA]</scope>
    <source>
        <strain evidence="2">WRAIR2</strain>
    </source>
</reference>
<protein>
    <submittedName>
        <fullName evidence="1">Uncharacterized protein</fullName>
    </submittedName>
</protein>
<dbReference type="EnsemblMetazoa" id="ADIR006073-RA">
    <property type="protein sequence ID" value="ADIR006073-PA"/>
    <property type="gene ID" value="ADIR006073"/>
</dbReference>
<name>A0A182NEK8_9DIPT</name>
<keyword evidence="2" id="KW-1185">Reference proteome</keyword>
<reference evidence="1" key="2">
    <citation type="submission" date="2020-05" db="UniProtKB">
        <authorList>
            <consortium name="EnsemblMetazoa"/>
        </authorList>
    </citation>
    <scope>IDENTIFICATION</scope>
    <source>
        <strain evidence="1">WRAIR2</strain>
    </source>
</reference>
<sequence>MALIRFDDTDEDEEAGLLFAAPAGVVTPSASAVEDVRLVGAGLDATIAGGGGNGIAGRSTIMGKPVNGDSTRRTYLRRSMSCGSTPGKCTLTDCNDEELDCWGLNRFTSPILRQHRYTGFAMTAMNGCSTFGKKLAKRKFSALSPRVPFECRW</sequence>
<accession>A0A182NEK8</accession>